<dbReference type="PANTHER" id="PTHR31815:SF1">
    <property type="entry name" value="TRANSMEMBRANE PROTEIN 200C"/>
    <property type="match status" value="1"/>
</dbReference>
<evidence type="ECO:0000313" key="9">
    <source>
        <dbReference type="Proteomes" id="UP000887013"/>
    </source>
</evidence>
<dbReference type="AlphaFoldDB" id="A0A8X6MN17"/>
<feature type="transmembrane region" description="Helical" evidence="7">
    <location>
        <begin position="136"/>
        <end position="164"/>
    </location>
</feature>
<evidence type="ECO:0000256" key="6">
    <source>
        <dbReference type="SAM" id="MobiDB-lite"/>
    </source>
</evidence>
<evidence type="ECO:0000256" key="7">
    <source>
        <dbReference type="SAM" id="Phobius"/>
    </source>
</evidence>
<comment type="similarity">
    <text evidence="2">Belongs to the TMEM200 family.</text>
</comment>
<evidence type="ECO:0000256" key="3">
    <source>
        <dbReference type="ARBA" id="ARBA00022692"/>
    </source>
</evidence>
<keyword evidence="4 7" id="KW-1133">Transmembrane helix</keyword>
<organism evidence="8 9">
    <name type="scientific">Nephila pilipes</name>
    <name type="common">Giant wood spider</name>
    <name type="synonym">Nephila maculata</name>
    <dbReference type="NCBI Taxonomy" id="299642"/>
    <lineage>
        <taxon>Eukaryota</taxon>
        <taxon>Metazoa</taxon>
        <taxon>Ecdysozoa</taxon>
        <taxon>Arthropoda</taxon>
        <taxon>Chelicerata</taxon>
        <taxon>Arachnida</taxon>
        <taxon>Araneae</taxon>
        <taxon>Araneomorphae</taxon>
        <taxon>Entelegynae</taxon>
        <taxon>Araneoidea</taxon>
        <taxon>Nephilidae</taxon>
        <taxon>Nephila</taxon>
    </lineage>
</organism>
<keyword evidence="9" id="KW-1185">Reference proteome</keyword>
<comment type="subcellular location">
    <subcellularLocation>
        <location evidence="1">Membrane</location>
        <topology evidence="1">Multi-pass membrane protein</topology>
    </subcellularLocation>
</comment>
<dbReference type="PANTHER" id="PTHR31815">
    <property type="entry name" value="AGAP005329-PA"/>
    <property type="match status" value="1"/>
</dbReference>
<dbReference type="Proteomes" id="UP000887013">
    <property type="component" value="Unassembled WGS sequence"/>
</dbReference>
<sequence length="497" mass="54648">MLLIRGQEAYCITKAFSASEKGGVALRMRTPSSMTRRDEFARWAQISRKASTERGVHSKGPRAYHPIMNSAAVIGRQLRQQNTGRGGPPPGKGRQRAFSHQPLTNNQLQQLQAKKEEEKKKVGTIQSIRNKITVQCLWLTCKALSSGMILLIIGTTMSVVGFYADTLSTEIKESGNSTIEIRDPDRHYHLHNLTYVGPVIMGLGGFVIVAAFVMTFEGHDSGSKVVPVTEDHTTTDGSLLTSLLIEEKSKERQNASSTSGPYLCVPQMVDLPPNLGRPSVTLANGKTVKKSAGKEEVKAKVNDPTGARKKAPSLEKMPNGVNKIAKPPPTLPLMSREHLTGPNGRMRNRELMMMQLCLDEFVPSPQDIEIIDPDGCDTPRHDTASSMDMEVYVSNCPITVRVQVEPRHLASMESDGLSDSDISDPGEIARISRRDMDFPEQHMPLLGRCSPAFSSPEFRRNAAPLLKRDSSRRFPLLRQGALDSGRGLEVQSESTLA</sequence>
<reference evidence="8" key="1">
    <citation type="submission" date="2020-08" db="EMBL/GenBank/DDBJ databases">
        <title>Multicomponent nature underlies the extraordinary mechanical properties of spider dragline silk.</title>
        <authorList>
            <person name="Kono N."/>
            <person name="Nakamura H."/>
            <person name="Mori M."/>
            <person name="Yoshida Y."/>
            <person name="Ohtoshi R."/>
            <person name="Malay A.D."/>
            <person name="Moran D.A.P."/>
            <person name="Tomita M."/>
            <person name="Numata K."/>
            <person name="Arakawa K."/>
        </authorList>
    </citation>
    <scope>NUCLEOTIDE SEQUENCE</scope>
</reference>
<feature type="region of interest" description="Disordered" evidence="6">
    <location>
        <begin position="79"/>
        <end position="98"/>
    </location>
</feature>
<keyword evidence="3 7" id="KW-0812">Transmembrane</keyword>
<evidence type="ECO:0000256" key="2">
    <source>
        <dbReference type="ARBA" id="ARBA00005308"/>
    </source>
</evidence>
<protein>
    <submittedName>
        <fullName evidence="8">Uncharacterized protein</fullName>
    </submittedName>
</protein>
<dbReference type="Pfam" id="PF10177">
    <property type="entry name" value="DUF2371"/>
    <property type="match status" value="1"/>
</dbReference>
<evidence type="ECO:0000256" key="4">
    <source>
        <dbReference type="ARBA" id="ARBA00022989"/>
    </source>
</evidence>
<proteinExistence type="inferred from homology"/>
<dbReference type="EMBL" id="BMAW01049052">
    <property type="protein sequence ID" value="GFS68918.1"/>
    <property type="molecule type" value="Genomic_DNA"/>
</dbReference>
<keyword evidence="5 7" id="KW-0472">Membrane</keyword>
<gene>
    <name evidence="8" type="primary">AVEN_40411_1</name>
    <name evidence="8" type="ORF">NPIL_609111</name>
</gene>
<accession>A0A8X6MN17</accession>
<evidence type="ECO:0000313" key="8">
    <source>
        <dbReference type="EMBL" id="GFS68918.1"/>
    </source>
</evidence>
<dbReference type="InterPro" id="IPR018787">
    <property type="entry name" value="DUF2371_TMEM200"/>
</dbReference>
<comment type="caution">
    <text evidence="8">The sequence shown here is derived from an EMBL/GenBank/DDBJ whole genome shotgun (WGS) entry which is preliminary data.</text>
</comment>
<dbReference type="GO" id="GO:0016020">
    <property type="term" value="C:membrane"/>
    <property type="evidence" value="ECO:0007669"/>
    <property type="project" value="UniProtKB-SubCell"/>
</dbReference>
<feature type="compositionally biased region" description="Basic and acidic residues" evidence="6">
    <location>
        <begin position="292"/>
        <end position="301"/>
    </location>
</feature>
<feature type="transmembrane region" description="Helical" evidence="7">
    <location>
        <begin position="195"/>
        <end position="216"/>
    </location>
</feature>
<evidence type="ECO:0000256" key="5">
    <source>
        <dbReference type="ARBA" id="ARBA00023136"/>
    </source>
</evidence>
<feature type="region of interest" description="Disordered" evidence="6">
    <location>
        <begin position="286"/>
        <end position="337"/>
    </location>
</feature>
<name>A0A8X6MN17_NEPPI</name>
<evidence type="ECO:0000256" key="1">
    <source>
        <dbReference type="ARBA" id="ARBA00004141"/>
    </source>
</evidence>
<dbReference type="OrthoDB" id="9994280at2759"/>